<comment type="similarity">
    <text evidence="1">Belongs to the IFRD family.</text>
</comment>
<dbReference type="InterPro" id="IPR007701">
    <property type="entry name" value="Interferon-rel_develop_reg_N"/>
</dbReference>
<dbReference type="InterPro" id="IPR011989">
    <property type="entry name" value="ARM-like"/>
</dbReference>
<evidence type="ECO:0000256" key="1">
    <source>
        <dbReference type="ARBA" id="ARBA00008828"/>
    </source>
</evidence>
<feature type="compositionally biased region" description="Low complexity" evidence="2">
    <location>
        <begin position="16"/>
        <end position="25"/>
    </location>
</feature>
<comment type="caution">
    <text evidence="4">The sequence shown here is derived from an EMBL/GenBank/DDBJ whole genome shotgun (WGS) entry which is preliminary data.</text>
</comment>
<dbReference type="Proteomes" id="UP000266861">
    <property type="component" value="Unassembled WGS sequence"/>
</dbReference>
<feature type="compositionally biased region" description="Polar residues" evidence="2">
    <location>
        <begin position="435"/>
        <end position="447"/>
    </location>
</feature>
<evidence type="ECO:0000256" key="2">
    <source>
        <dbReference type="SAM" id="MobiDB-lite"/>
    </source>
</evidence>
<feature type="domain" description="Interferon-related developmental regulator N-terminal" evidence="3">
    <location>
        <begin position="66"/>
        <end position="363"/>
    </location>
</feature>
<name>A0A397JIA9_9GLOM</name>
<proteinExistence type="inferred from homology"/>
<feature type="region of interest" description="Disordered" evidence="2">
    <location>
        <begin position="1"/>
        <end position="29"/>
    </location>
</feature>
<evidence type="ECO:0000313" key="5">
    <source>
        <dbReference type="Proteomes" id="UP000266861"/>
    </source>
</evidence>
<feature type="compositionally biased region" description="Basic residues" evidence="2">
    <location>
        <begin position="1"/>
        <end position="15"/>
    </location>
</feature>
<reference evidence="4 5" key="1">
    <citation type="submission" date="2018-08" db="EMBL/GenBank/DDBJ databases">
        <title>Genome and evolution of the arbuscular mycorrhizal fungus Diversispora epigaea (formerly Glomus versiforme) and its bacterial endosymbionts.</title>
        <authorList>
            <person name="Sun X."/>
            <person name="Fei Z."/>
            <person name="Harrison M."/>
        </authorList>
    </citation>
    <scope>NUCLEOTIDE SEQUENCE [LARGE SCALE GENOMIC DNA]</scope>
    <source>
        <strain evidence="4 5">IT104</strain>
    </source>
</reference>
<sequence length="473" mass="53286">MSRNLRKKAVARASRRASNNNNNNNTGPSLVSILAINNTPLSSLHNTDEEDLWSETSGDTIDSWASNSSKTNEDKAFEEAISWEDEVLQSVDDLEEKRTSIREDALAKLIRLLSRKFSAYLLESRRQSLLDLLIRSIKKDKSYKENVLAAKVLALLFITFGEGHEEMYQEVVPILKYITINTASPEVKSACIKTLGLSCFIAGSKYEAIDLLNFLSDIIRTSGASVNADDNAGPITSALNTYGLIFSELWSSSQKGGTQRAKEEFERVMPDHTKQLESATMEVRVASGENIALMFETLGIGRRIDSERWGNEDNSDEEGDTDYDGIEQLTHMLSTLATDSNRYRAKADRKIQRSVFRDVLRTVKDGDHIKEKLKFKNQTVYFTTWAKIIQLRSFREILAEGLKAHFEENTLLQEIFEFVPPPPLEPLRNRPDSALSYNTAGSDTDTSVSKRKLKNNNKRAKVRKGNKRKGDIG</sequence>
<evidence type="ECO:0000313" key="4">
    <source>
        <dbReference type="EMBL" id="RHZ87307.1"/>
    </source>
</evidence>
<feature type="compositionally biased region" description="Basic residues" evidence="2">
    <location>
        <begin position="449"/>
        <end position="467"/>
    </location>
</feature>
<evidence type="ECO:0000259" key="3">
    <source>
        <dbReference type="Pfam" id="PF05004"/>
    </source>
</evidence>
<dbReference type="InterPro" id="IPR039777">
    <property type="entry name" value="IFRD"/>
</dbReference>
<organism evidence="4 5">
    <name type="scientific">Diversispora epigaea</name>
    <dbReference type="NCBI Taxonomy" id="1348612"/>
    <lineage>
        <taxon>Eukaryota</taxon>
        <taxon>Fungi</taxon>
        <taxon>Fungi incertae sedis</taxon>
        <taxon>Mucoromycota</taxon>
        <taxon>Glomeromycotina</taxon>
        <taxon>Glomeromycetes</taxon>
        <taxon>Diversisporales</taxon>
        <taxon>Diversisporaceae</taxon>
        <taxon>Diversispora</taxon>
    </lineage>
</organism>
<dbReference type="OrthoDB" id="18978at2759"/>
<dbReference type="Pfam" id="PF05004">
    <property type="entry name" value="IFRD"/>
    <property type="match status" value="1"/>
</dbReference>
<dbReference type="AlphaFoldDB" id="A0A397JIA9"/>
<protein>
    <recommendedName>
        <fullName evidence="3">Interferon-related developmental regulator N-terminal domain-containing protein</fullName>
    </recommendedName>
</protein>
<accession>A0A397JIA9</accession>
<dbReference type="EMBL" id="PQFF01000035">
    <property type="protein sequence ID" value="RHZ87307.1"/>
    <property type="molecule type" value="Genomic_DNA"/>
</dbReference>
<dbReference type="PANTHER" id="PTHR12354:SF1">
    <property type="entry name" value="INTERFERON-RELATED DEVELOPMENTAL REGULATOR 1"/>
    <property type="match status" value="1"/>
</dbReference>
<feature type="region of interest" description="Disordered" evidence="2">
    <location>
        <begin position="427"/>
        <end position="473"/>
    </location>
</feature>
<dbReference type="STRING" id="1348612.A0A397JIA9"/>
<keyword evidence="5" id="KW-1185">Reference proteome</keyword>
<dbReference type="Gene3D" id="1.25.10.10">
    <property type="entry name" value="Leucine-rich Repeat Variant"/>
    <property type="match status" value="1"/>
</dbReference>
<dbReference type="InterPro" id="IPR016024">
    <property type="entry name" value="ARM-type_fold"/>
</dbReference>
<gene>
    <name evidence="4" type="ORF">Glove_37g50</name>
</gene>
<dbReference type="PANTHER" id="PTHR12354">
    <property type="entry name" value="INTERFERON-RELATED DEVELOPMENTAL REGULATOR"/>
    <property type="match status" value="1"/>
</dbReference>
<dbReference type="SUPFAM" id="SSF48371">
    <property type="entry name" value="ARM repeat"/>
    <property type="match status" value="1"/>
</dbReference>